<feature type="region of interest" description="Disordered" evidence="1">
    <location>
        <begin position="315"/>
        <end position="381"/>
    </location>
</feature>
<name>A0ABR2HX69_9EUKA</name>
<feature type="compositionally biased region" description="Basic and acidic residues" evidence="1">
    <location>
        <begin position="341"/>
        <end position="381"/>
    </location>
</feature>
<feature type="signal peptide" evidence="2">
    <location>
        <begin position="1"/>
        <end position="15"/>
    </location>
</feature>
<organism evidence="3 4">
    <name type="scientific">Tritrichomonas musculus</name>
    <dbReference type="NCBI Taxonomy" id="1915356"/>
    <lineage>
        <taxon>Eukaryota</taxon>
        <taxon>Metamonada</taxon>
        <taxon>Parabasalia</taxon>
        <taxon>Tritrichomonadida</taxon>
        <taxon>Tritrichomonadidae</taxon>
        <taxon>Tritrichomonas</taxon>
    </lineage>
</organism>
<dbReference type="Gene3D" id="1.10.225.10">
    <property type="entry name" value="Saposin-like"/>
    <property type="match status" value="1"/>
</dbReference>
<feature type="compositionally biased region" description="Low complexity" evidence="1">
    <location>
        <begin position="64"/>
        <end position="84"/>
    </location>
</feature>
<evidence type="ECO:0000256" key="2">
    <source>
        <dbReference type="SAM" id="SignalP"/>
    </source>
</evidence>
<evidence type="ECO:0000313" key="4">
    <source>
        <dbReference type="Proteomes" id="UP001470230"/>
    </source>
</evidence>
<proteinExistence type="predicted"/>
<feature type="chain" id="PRO_5047011088" evidence="2">
    <location>
        <begin position="16"/>
        <end position="381"/>
    </location>
</feature>
<accession>A0ABR2HX69</accession>
<gene>
    <name evidence="3" type="ORF">M9Y10_016506</name>
</gene>
<comment type="caution">
    <text evidence="3">The sequence shown here is derived from an EMBL/GenBank/DDBJ whole genome shotgun (WGS) entry which is preliminary data.</text>
</comment>
<dbReference type="EMBL" id="JAPFFF010000021">
    <property type="protein sequence ID" value="KAK8853958.1"/>
    <property type="molecule type" value="Genomic_DNA"/>
</dbReference>
<keyword evidence="2" id="KW-0732">Signal</keyword>
<evidence type="ECO:0000313" key="3">
    <source>
        <dbReference type="EMBL" id="KAK8853958.1"/>
    </source>
</evidence>
<sequence length="381" mass="43423">MLGLSICIILSLSITDEIAPRKHNTVSRIAHFECFNIVRLIEHEIRKIEGPFRRQAPSAIQQHAAGNATSTNGTSSSTQTGSSSDGKVNLNEIIQALSKNCDRLTDTRNAVCKDVLTEENVRKIYDFIKVGKRPDYICSTIGYKRVVPSTSRIINKKICKQVIDLIKVDFNRSITPFFGRHHFPGFSRFNSSLPGSRTKTNSTSKLLEDTQTTKNVTAPLNSSSHQGPFSHINKFSSFFNRKGPLVCRQFLDTPDYQQCLILSRIAIRTARLQIKAGNSSEDICDYLQSMKLIQLTEQDVGVISEERDKEQIIRNQRRRDRFSSGFRREDNENSPMRRHSRPDDENAPSRRHSRPDDENAPLRRHSRPDAENSRPKIERNN</sequence>
<feature type="region of interest" description="Disordered" evidence="1">
    <location>
        <begin position="59"/>
        <end position="86"/>
    </location>
</feature>
<protein>
    <submittedName>
        <fullName evidence="3">Uncharacterized protein</fullName>
    </submittedName>
</protein>
<evidence type="ECO:0000256" key="1">
    <source>
        <dbReference type="SAM" id="MobiDB-lite"/>
    </source>
</evidence>
<keyword evidence="4" id="KW-1185">Reference proteome</keyword>
<dbReference type="Proteomes" id="UP001470230">
    <property type="component" value="Unassembled WGS sequence"/>
</dbReference>
<reference evidence="3 4" key="1">
    <citation type="submission" date="2024-04" db="EMBL/GenBank/DDBJ databases">
        <title>Tritrichomonas musculus Genome.</title>
        <authorList>
            <person name="Alves-Ferreira E."/>
            <person name="Grigg M."/>
            <person name="Lorenzi H."/>
            <person name="Galac M."/>
        </authorList>
    </citation>
    <scope>NUCLEOTIDE SEQUENCE [LARGE SCALE GENOMIC DNA]</scope>
    <source>
        <strain evidence="3 4">EAF2021</strain>
    </source>
</reference>